<keyword evidence="4" id="KW-1185">Reference proteome</keyword>
<dbReference type="EMBL" id="KQ460367">
    <property type="protein sequence ID" value="KPJ15476.1"/>
    <property type="molecule type" value="Genomic_DNA"/>
</dbReference>
<sequence length="206" mass="23514">MARRLTIRLIVIIAVANVALSLVEKLENKTTEQKMQTVQARRQRLKTKKPASTSSSGSRQSNAVCLVDSGELSAESMDLTESGDASDLFAIKKDSFTDAEKHGWKKYHRECHICTEDMIKKWRDPSIQWICGAYQRARRTFKSACMMYYRNCQDGTMFVEIHKGKCKDDLPGDPRPHGDHFFYEYRVVLTEESGTSLSSVEPDDTY</sequence>
<evidence type="ECO:0000256" key="2">
    <source>
        <dbReference type="SAM" id="SignalP"/>
    </source>
</evidence>
<dbReference type="InParanoid" id="A0A194RHQ5"/>
<evidence type="ECO:0000313" key="3">
    <source>
        <dbReference type="EMBL" id="KPJ15476.1"/>
    </source>
</evidence>
<feature type="compositionally biased region" description="Polar residues" evidence="1">
    <location>
        <begin position="50"/>
        <end position="62"/>
    </location>
</feature>
<feature type="signal peptide" evidence="2">
    <location>
        <begin position="1"/>
        <end position="21"/>
    </location>
</feature>
<feature type="chain" id="PRO_5008265200" description="Kazal-like domain-containing protein" evidence="2">
    <location>
        <begin position="22"/>
        <end position="206"/>
    </location>
</feature>
<gene>
    <name evidence="3" type="ORF">RR48_09405</name>
</gene>
<name>A0A194RHQ5_PAPMA</name>
<keyword evidence="2" id="KW-0732">Signal</keyword>
<protein>
    <recommendedName>
        <fullName evidence="5">Kazal-like domain-containing protein</fullName>
    </recommendedName>
</protein>
<dbReference type="Proteomes" id="UP000053240">
    <property type="component" value="Unassembled WGS sequence"/>
</dbReference>
<reference evidence="3 4" key="1">
    <citation type="journal article" date="2015" name="Nat. Commun.">
        <title>Outbred genome sequencing and CRISPR/Cas9 gene editing in butterflies.</title>
        <authorList>
            <person name="Li X."/>
            <person name="Fan D."/>
            <person name="Zhang W."/>
            <person name="Liu G."/>
            <person name="Zhang L."/>
            <person name="Zhao L."/>
            <person name="Fang X."/>
            <person name="Chen L."/>
            <person name="Dong Y."/>
            <person name="Chen Y."/>
            <person name="Ding Y."/>
            <person name="Zhao R."/>
            <person name="Feng M."/>
            <person name="Zhu Y."/>
            <person name="Feng Y."/>
            <person name="Jiang X."/>
            <person name="Zhu D."/>
            <person name="Xiang H."/>
            <person name="Feng X."/>
            <person name="Li S."/>
            <person name="Wang J."/>
            <person name="Zhang G."/>
            <person name="Kronforst M.R."/>
            <person name="Wang W."/>
        </authorList>
    </citation>
    <scope>NUCLEOTIDE SEQUENCE [LARGE SCALE GENOMIC DNA]</scope>
    <source>
        <strain evidence="3">Ya'a_city_454_Pm</strain>
        <tissue evidence="3">Whole body</tissue>
    </source>
</reference>
<evidence type="ECO:0008006" key="5">
    <source>
        <dbReference type="Google" id="ProtNLM"/>
    </source>
</evidence>
<feature type="region of interest" description="Disordered" evidence="1">
    <location>
        <begin position="31"/>
        <end position="62"/>
    </location>
</feature>
<organism evidence="3 4">
    <name type="scientific">Papilio machaon</name>
    <name type="common">Old World swallowtail butterfly</name>
    <dbReference type="NCBI Taxonomy" id="76193"/>
    <lineage>
        <taxon>Eukaryota</taxon>
        <taxon>Metazoa</taxon>
        <taxon>Ecdysozoa</taxon>
        <taxon>Arthropoda</taxon>
        <taxon>Hexapoda</taxon>
        <taxon>Insecta</taxon>
        <taxon>Pterygota</taxon>
        <taxon>Neoptera</taxon>
        <taxon>Endopterygota</taxon>
        <taxon>Lepidoptera</taxon>
        <taxon>Glossata</taxon>
        <taxon>Ditrysia</taxon>
        <taxon>Papilionoidea</taxon>
        <taxon>Papilionidae</taxon>
        <taxon>Papilioninae</taxon>
        <taxon>Papilio</taxon>
    </lineage>
</organism>
<proteinExistence type="predicted"/>
<accession>A0A194RHQ5</accession>
<dbReference type="AlphaFoldDB" id="A0A194RHQ5"/>
<evidence type="ECO:0000313" key="4">
    <source>
        <dbReference type="Proteomes" id="UP000053240"/>
    </source>
</evidence>
<evidence type="ECO:0000256" key="1">
    <source>
        <dbReference type="SAM" id="MobiDB-lite"/>
    </source>
</evidence>